<organism evidence="2 3">
    <name type="scientific">Flavivirga aquatica</name>
    <dbReference type="NCBI Taxonomy" id="1849968"/>
    <lineage>
        <taxon>Bacteria</taxon>
        <taxon>Pseudomonadati</taxon>
        <taxon>Bacteroidota</taxon>
        <taxon>Flavobacteriia</taxon>
        <taxon>Flavobacteriales</taxon>
        <taxon>Flavobacteriaceae</taxon>
        <taxon>Flavivirga</taxon>
    </lineage>
</organism>
<dbReference type="RefSeq" id="WP_069831187.1">
    <property type="nucleotide sequence ID" value="NZ_MDJD01000054.1"/>
</dbReference>
<evidence type="ECO:0000256" key="1">
    <source>
        <dbReference type="SAM" id="SignalP"/>
    </source>
</evidence>
<dbReference type="AlphaFoldDB" id="A0A1E5SHA8"/>
<reference evidence="2 3" key="1">
    <citation type="submission" date="2016-05" db="EMBL/GenBank/DDBJ databases">
        <title>Draft Genome Sequence of Algibacter sp. Strain SK-16 Isolated from the Surface Water of Aburatsubo Inlet.</title>
        <authorList>
            <person name="Wong S.-K."/>
            <person name="Yoshizawa S."/>
            <person name="Nakajima Y."/>
            <person name="Ogura Y."/>
            <person name="Tetsuya H."/>
            <person name="Hamasaki K."/>
        </authorList>
    </citation>
    <scope>NUCLEOTIDE SEQUENCE [LARGE SCALE GENOMIC DNA]</scope>
    <source>
        <strain evidence="2 3">SK-16</strain>
    </source>
</reference>
<feature type="chain" id="PRO_5009185000" evidence="1">
    <location>
        <begin position="20"/>
        <end position="190"/>
    </location>
</feature>
<evidence type="ECO:0000313" key="3">
    <source>
        <dbReference type="Proteomes" id="UP000095713"/>
    </source>
</evidence>
<feature type="signal peptide" evidence="1">
    <location>
        <begin position="1"/>
        <end position="19"/>
    </location>
</feature>
<dbReference type="EMBL" id="MDJD01000054">
    <property type="protein sequence ID" value="OEJ98499.1"/>
    <property type="molecule type" value="Genomic_DNA"/>
</dbReference>
<accession>A0A1E5SHA8</accession>
<dbReference type="Proteomes" id="UP000095713">
    <property type="component" value="Unassembled WGS sequence"/>
</dbReference>
<evidence type="ECO:0000313" key="2">
    <source>
        <dbReference type="EMBL" id="OEJ98499.1"/>
    </source>
</evidence>
<name>A0A1E5SHA8_9FLAO</name>
<gene>
    <name evidence="2" type="ORF">A8C32_04605</name>
</gene>
<keyword evidence="3" id="KW-1185">Reference proteome</keyword>
<proteinExistence type="predicted"/>
<sequence length="190" mass="21866">MKKSILIIVLFLSFKFINAQQSFTKTENFLITTEIKDKTKLHAPFVVNLVHAEDQSKKISTFKIEDTELFEDIFVTTLKNPGLVGVSEVIKMEIEYLGCCAHVEAYYYMVKDDNTIVPLPRIKNVYCENSDRDFQYIFPNQEFGVKGNILETQTFYKEMLKDVKYVNSMKSFVWNGGIVLDSNITAIASN</sequence>
<keyword evidence="1" id="KW-0732">Signal</keyword>
<comment type="caution">
    <text evidence="2">The sequence shown here is derived from an EMBL/GenBank/DDBJ whole genome shotgun (WGS) entry which is preliminary data.</text>
</comment>
<dbReference type="OrthoDB" id="1441717at2"/>
<protein>
    <submittedName>
        <fullName evidence="2">Uncharacterized protein</fullName>
    </submittedName>
</protein>